<evidence type="ECO:0000313" key="1">
    <source>
        <dbReference type="EMBL" id="EPA06467.1"/>
    </source>
</evidence>
<dbReference type="EMBL" id="AHJG01000049">
    <property type="protein sequence ID" value="EPA06467.1"/>
    <property type="molecule type" value="Genomic_DNA"/>
</dbReference>
<evidence type="ECO:0000313" key="2">
    <source>
        <dbReference type="Proteomes" id="UP000014065"/>
    </source>
</evidence>
<protein>
    <submittedName>
        <fullName evidence="1">Uncharacterized protein</fullName>
    </submittedName>
</protein>
<sequence length="311" mass="35151">MGNNNQDSALVTAPIDSLNPSKRMLEIFEILSKEDAFNLIVLSKDGLRSTIDTPENIGLTKKQYYTRLKQLVDLGILEKNESVYHHTTLGKILYKNHLMTLLQHIKNSKNLEMVDVLKKSNKFDNEEILKFLKSVGIQDTMPNIDTKSSYTSNFEDMVSKVLEMIEFAKHEIILCTRFANDLIINSILKKSTMGISVKILADNSLAESYLNDDTAGVSKSDKNSNERKNVVSNPYYPSKIDRRYIDVPFSMLIVDSLNVGIELVNNYDGSKFKGVVFVTGETLASQMKQNFNSMWAKSSTTPPQIITRNNC</sequence>
<dbReference type="SUPFAM" id="SSF56024">
    <property type="entry name" value="Phospholipase D/nuclease"/>
    <property type="match status" value="1"/>
</dbReference>
<proteinExistence type="predicted"/>
<name>S2EPV7_9ARCH</name>
<dbReference type="AlphaFoldDB" id="S2EPV7"/>
<accession>S2EPV7</accession>
<dbReference type="Gene3D" id="3.30.870.10">
    <property type="entry name" value="Endonuclease Chain A"/>
    <property type="match status" value="1"/>
</dbReference>
<organism evidence="1 2">
    <name type="scientific">Candidatus Nitrosarchaeum limnium BG20</name>
    <dbReference type="NCBI Taxonomy" id="859192"/>
    <lineage>
        <taxon>Archaea</taxon>
        <taxon>Nitrososphaerota</taxon>
        <taxon>Nitrososphaeria</taxon>
        <taxon>Nitrosopumilales</taxon>
        <taxon>Nitrosopumilaceae</taxon>
        <taxon>Nitrosarchaeum</taxon>
    </lineage>
</organism>
<dbReference type="OrthoDB" id="12212at2157"/>
<dbReference type="Proteomes" id="UP000014065">
    <property type="component" value="Unassembled WGS sequence"/>
</dbReference>
<gene>
    <name evidence="1" type="ORF">BG20_I1905</name>
</gene>
<dbReference type="RefSeq" id="WP_010190069.1">
    <property type="nucleotide sequence ID" value="NZ_AHJG01000049.1"/>
</dbReference>
<keyword evidence="2" id="KW-1185">Reference proteome</keyword>
<reference evidence="1 2" key="1">
    <citation type="journal article" date="2012" name="J. Bacteriol.">
        <title>Genome Sequence of "Candidatus Nitrosoarchaeum limnia" BG20, a Low-Salinity Ammonia-Oxidizing Archaeon from the San Francisco Bay Estuary.</title>
        <authorList>
            <person name="Mosier A.C."/>
            <person name="Allen E.E."/>
            <person name="Kim M."/>
            <person name="Ferriera S."/>
            <person name="Francis C.A."/>
        </authorList>
    </citation>
    <scope>NUCLEOTIDE SEQUENCE [LARGE SCALE GENOMIC DNA]</scope>
    <source>
        <strain evidence="1 2">BG20</strain>
    </source>
</reference>
<comment type="caution">
    <text evidence="1">The sequence shown here is derived from an EMBL/GenBank/DDBJ whole genome shotgun (WGS) entry which is preliminary data.</text>
</comment>